<dbReference type="EMBL" id="FMAG01000001">
    <property type="protein sequence ID" value="SCB08920.1"/>
    <property type="molecule type" value="Genomic_DNA"/>
</dbReference>
<proteinExistence type="predicted"/>
<protein>
    <submittedName>
        <fullName evidence="1">Uncharacterized protein</fullName>
    </submittedName>
</protein>
<organism evidence="1 2">
    <name type="scientific">Rhizobium multihospitium</name>
    <dbReference type="NCBI Taxonomy" id="410764"/>
    <lineage>
        <taxon>Bacteria</taxon>
        <taxon>Pseudomonadati</taxon>
        <taxon>Pseudomonadota</taxon>
        <taxon>Alphaproteobacteria</taxon>
        <taxon>Hyphomicrobiales</taxon>
        <taxon>Rhizobiaceae</taxon>
        <taxon>Rhizobium/Agrobacterium group</taxon>
        <taxon>Rhizobium</taxon>
    </lineage>
</organism>
<accession>A0A1C3U0A3</accession>
<name>A0A1C3U0A3_9HYPH</name>
<dbReference type="OrthoDB" id="8283301at2"/>
<dbReference type="Proteomes" id="UP000199101">
    <property type="component" value="Unassembled WGS sequence"/>
</dbReference>
<keyword evidence="2" id="KW-1185">Reference proteome</keyword>
<dbReference type="AlphaFoldDB" id="A0A1C3U0A3"/>
<reference evidence="2" key="1">
    <citation type="submission" date="2016-08" db="EMBL/GenBank/DDBJ databases">
        <authorList>
            <person name="Varghese N."/>
            <person name="Submissions Spin"/>
        </authorList>
    </citation>
    <scope>NUCLEOTIDE SEQUENCE [LARGE SCALE GENOMIC DNA]</scope>
    <source>
        <strain evidence="2">HAMBI 2975</strain>
    </source>
</reference>
<gene>
    <name evidence="1" type="ORF">GA0061103_1295</name>
</gene>
<dbReference type="RefSeq" id="WP_092706361.1">
    <property type="nucleotide sequence ID" value="NZ_FMAG01000001.1"/>
</dbReference>
<evidence type="ECO:0000313" key="1">
    <source>
        <dbReference type="EMBL" id="SCB08920.1"/>
    </source>
</evidence>
<evidence type="ECO:0000313" key="2">
    <source>
        <dbReference type="Proteomes" id="UP000199101"/>
    </source>
</evidence>
<sequence>METSAGDRDLVEVMKRYFVVKAEVEEMKLRLEAARRESGEEIDAFYNPRTNLNHAADIIRSHALKQEMARLMEWAEAWGRQSLSSNGA</sequence>